<protein>
    <submittedName>
        <fullName evidence="1">Uncharacterized protein</fullName>
    </submittedName>
</protein>
<dbReference type="EMBL" id="WOBO01000004">
    <property type="protein sequence ID" value="MUK44357.1"/>
    <property type="molecule type" value="Genomic_DNA"/>
</dbReference>
<accession>A0A6N3YXL2</accession>
<comment type="caution">
    <text evidence="1">The sequence shown here is derived from an EMBL/GenBank/DDBJ whole genome shotgun (WGS) entry which is preliminary data.</text>
</comment>
<evidence type="ECO:0000313" key="1">
    <source>
        <dbReference type="EMBL" id="MUK44357.1"/>
    </source>
</evidence>
<dbReference type="AlphaFoldDB" id="A0A6N3YXL2"/>
<name>A0A6N3YXL2_ALIFS</name>
<evidence type="ECO:0000313" key="2">
    <source>
        <dbReference type="Proteomes" id="UP000435323"/>
    </source>
</evidence>
<dbReference type="RefSeq" id="WP_141650374.1">
    <property type="nucleotide sequence ID" value="NZ_CVOI01000002.1"/>
</dbReference>
<organism evidence="1 2">
    <name type="scientific">Aliivibrio fischeri</name>
    <name type="common">Vibrio fischeri</name>
    <dbReference type="NCBI Taxonomy" id="668"/>
    <lineage>
        <taxon>Bacteria</taxon>
        <taxon>Pseudomonadati</taxon>
        <taxon>Pseudomonadota</taxon>
        <taxon>Gammaproteobacteria</taxon>
        <taxon>Vibrionales</taxon>
        <taxon>Vibrionaceae</taxon>
        <taxon>Aliivibrio</taxon>
    </lineage>
</organism>
<reference evidence="1 2" key="1">
    <citation type="submission" date="2019-11" db="EMBL/GenBank/DDBJ databases">
        <title>Using colonization assays and comparative genomics to discover symbiosis behaviors and factors in Vibrio fischeri.</title>
        <authorList>
            <person name="Bongrand C."/>
            <person name="Moriano-Gutierrez S."/>
            <person name="Arevalo P."/>
            <person name="Mcfall-Ngai M."/>
            <person name="Visick K."/>
            <person name="Polz M.F."/>
            <person name="Ruby E.G."/>
        </authorList>
    </citation>
    <scope>NUCLEOTIDE SEQUENCE [LARGE SCALE GENOMIC DNA]</scope>
    <source>
        <strain evidence="2">emors.3.2</strain>
    </source>
</reference>
<dbReference type="Proteomes" id="UP000435323">
    <property type="component" value="Unassembled WGS sequence"/>
</dbReference>
<gene>
    <name evidence="1" type="ORF">GNP77_03080</name>
</gene>
<proteinExistence type="predicted"/>
<sequence>MKKNFIDSDGIPIDKEKLTENQSVNLIRSKIEKIKTDLLKNNYFFNTETNTCIGWK</sequence>